<evidence type="ECO:0000313" key="2">
    <source>
        <dbReference type="Proteomes" id="UP000431269"/>
    </source>
</evidence>
<evidence type="ECO:0000313" key="1">
    <source>
        <dbReference type="EMBL" id="QGZ97088.1"/>
    </source>
</evidence>
<dbReference type="AlphaFoldDB" id="A0A6I6MUM6"/>
<gene>
    <name evidence="1" type="ORF">DSM104635_03954</name>
</gene>
<sequence length="213" mass="22562">MSSSHDPFSALFDALDVDLVRAPDALDHALAIAAPTAAAPDLTSSGFYLIDDVGGRFEVDREFGVITLKDESILATEHGAIHSVRLRVIEQSGARYDMDMRLRLTGRVPQMVGAEDNAFLVGLASGETHQAAPVAPQAVAAPQTVARLSVEVPAPFASWTRYAAAHAAPGKAELVRTRRTFISAELPAIAADIAALSIDEALPPVGLRGPWPY</sequence>
<protein>
    <submittedName>
        <fullName evidence="1">Uncharacterized protein</fullName>
    </submittedName>
</protein>
<dbReference type="RefSeq" id="WP_158767913.1">
    <property type="nucleotide sequence ID" value="NZ_CP047045.1"/>
</dbReference>
<accession>A0A6I6MUM6</accession>
<keyword evidence="2" id="KW-1185">Reference proteome</keyword>
<dbReference type="KEGG" id="tsv:DSM104635_03954"/>
<dbReference type="Proteomes" id="UP000431269">
    <property type="component" value="Chromosome"/>
</dbReference>
<name>A0A6I6MUM6_9CAUL</name>
<dbReference type="EMBL" id="CP047045">
    <property type="protein sequence ID" value="QGZ97088.1"/>
    <property type="molecule type" value="Genomic_DNA"/>
</dbReference>
<organism evidence="1 2">
    <name type="scientific">Terricaulis silvestris</name>
    <dbReference type="NCBI Taxonomy" id="2686094"/>
    <lineage>
        <taxon>Bacteria</taxon>
        <taxon>Pseudomonadati</taxon>
        <taxon>Pseudomonadota</taxon>
        <taxon>Alphaproteobacteria</taxon>
        <taxon>Caulobacterales</taxon>
        <taxon>Caulobacteraceae</taxon>
        <taxon>Terricaulis</taxon>
    </lineage>
</organism>
<reference evidence="2" key="1">
    <citation type="submission" date="2019-12" db="EMBL/GenBank/DDBJ databases">
        <title>Complete genome of Terracaulis silvestris 0127_4.</title>
        <authorList>
            <person name="Vieira S."/>
            <person name="Riedel T."/>
            <person name="Sproer C."/>
            <person name="Pascual J."/>
            <person name="Boedeker C."/>
            <person name="Overmann J."/>
        </authorList>
    </citation>
    <scope>NUCLEOTIDE SEQUENCE [LARGE SCALE GENOMIC DNA]</scope>
    <source>
        <strain evidence="2">0127_4</strain>
    </source>
</reference>
<proteinExistence type="predicted"/>